<sequence length="384" mass="41738">MSSQRTQSVARRQDAGGWLFPLLATLIVAVFLTLAASSPAWAQSGTADPSVTAEQPTRGQIPGNALGGTNDTEFWKMIRQGQSGTVSQPDKKLGVLVDSSGENWRAILNGPVKVYGAWLILGVLALLALFYALRGRVPVDGGFSGKTVERFTTLDRFAHWLSATSFVILAFTGLNLVYGKYFLLPLIGPSAFSWITQAGKYAHNFVAFAFMAGVIMMFLLWVRFNIPKKHDLTWLAKGGGIFDSKVHAPSERFNAGQKGVFWLACLGGLSLSMSGIALLFPFEFGFFGKTFAALNGLGLDLPAQLSPLQEQQLNQIWHSILAFVLIAVMLAHVYIGSVGMQGAFSAMGSGQVDVNWAEEHHNMWYARLVEEGRAPPSNQIHPAE</sequence>
<evidence type="ECO:0000313" key="18">
    <source>
        <dbReference type="Proteomes" id="UP000778970"/>
    </source>
</evidence>
<comment type="caution">
    <text evidence="17">The sequence shown here is derived from an EMBL/GenBank/DDBJ whole genome shotgun (WGS) entry which is preliminary data.</text>
</comment>
<dbReference type="InterPro" id="IPR006471">
    <property type="entry name" value="Formate_DH_gsu"/>
</dbReference>
<evidence type="ECO:0000256" key="14">
    <source>
        <dbReference type="SAM" id="Phobius"/>
    </source>
</evidence>
<feature type="chain" id="PRO_5036760763" evidence="15">
    <location>
        <begin position="43"/>
        <end position="384"/>
    </location>
</feature>
<evidence type="ECO:0000256" key="6">
    <source>
        <dbReference type="ARBA" id="ARBA00022617"/>
    </source>
</evidence>
<evidence type="ECO:0000256" key="11">
    <source>
        <dbReference type="ARBA" id="ARBA00023004"/>
    </source>
</evidence>
<accession>A0A934V0K5</accession>
<feature type="transmembrane region" description="Helical" evidence="14">
    <location>
        <begin position="201"/>
        <end position="222"/>
    </location>
</feature>
<evidence type="ECO:0000256" key="1">
    <source>
        <dbReference type="ARBA" id="ARBA00001971"/>
    </source>
</evidence>
<evidence type="ECO:0000256" key="12">
    <source>
        <dbReference type="ARBA" id="ARBA00023136"/>
    </source>
</evidence>
<evidence type="ECO:0000256" key="9">
    <source>
        <dbReference type="ARBA" id="ARBA00022982"/>
    </source>
</evidence>
<dbReference type="PANTHER" id="PTHR30074:SF6">
    <property type="entry name" value="FORMATE DEHYDROGENASE GAMMA SUBUNIT"/>
    <property type="match status" value="1"/>
</dbReference>
<dbReference type="GO" id="GO:0015944">
    <property type="term" value="P:formate oxidation"/>
    <property type="evidence" value="ECO:0007669"/>
    <property type="project" value="TreeGrafter"/>
</dbReference>
<dbReference type="RefSeq" id="WP_081728592.1">
    <property type="nucleotide sequence ID" value="NZ_NRRE01000027.1"/>
</dbReference>
<reference evidence="17" key="1">
    <citation type="submission" date="2017-08" db="EMBL/GenBank/DDBJ databases">
        <authorList>
            <person name="Imhoff J.F."/>
            <person name="Rahn T."/>
            <person name="Kuenzel S."/>
            <person name="Neulinger S.C."/>
        </authorList>
    </citation>
    <scope>NUCLEOTIDE SEQUENCE</scope>
    <source>
        <strain evidence="17">DSM 9154</strain>
    </source>
</reference>
<keyword evidence="11" id="KW-0408">Iron</keyword>
<protein>
    <submittedName>
        <fullName evidence="17">Formate dehydrogenase subunit gamma</fullName>
    </submittedName>
</protein>
<comment type="subcellular location">
    <subcellularLocation>
        <location evidence="2">Cell membrane</location>
        <topology evidence="2">Multi-pass membrane protein</topology>
    </subcellularLocation>
</comment>
<feature type="transmembrane region" description="Helical" evidence="14">
    <location>
        <begin position="160"/>
        <end position="181"/>
    </location>
</feature>
<keyword evidence="5" id="KW-1003">Cell membrane</keyword>
<keyword evidence="12 14" id="KW-0472">Membrane</keyword>
<dbReference type="GO" id="GO:0022904">
    <property type="term" value="P:respiratory electron transport chain"/>
    <property type="evidence" value="ECO:0007669"/>
    <property type="project" value="InterPro"/>
</dbReference>
<dbReference type="GO" id="GO:0005886">
    <property type="term" value="C:plasma membrane"/>
    <property type="evidence" value="ECO:0007669"/>
    <property type="project" value="UniProtKB-SubCell"/>
</dbReference>
<feature type="transmembrane region" description="Helical" evidence="14">
    <location>
        <begin position="115"/>
        <end position="133"/>
    </location>
</feature>
<keyword evidence="9" id="KW-0249">Electron transport</keyword>
<evidence type="ECO:0000256" key="3">
    <source>
        <dbReference type="ARBA" id="ARBA00010747"/>
    </source>
</evidence>
<feature type="transmembrane region" description="Helical" evidence="14">
    <location>
        <begin position="260"/>
        <end position="282"/>
    </location>
</feature>
<evidence type="ECO:0000256" key="4">
    <source>
        <dbReference type="ARBA" id="ARBA00022448"/>
    </source>
</evidence>
<keyword evidence="15" id="KW-0732">Signal</keyword>
<dbReference type="GO" id="GO:0046872">
    <property type="term" value="F:metal ion binding"/>
    <property type="evidence" value="ECO:0007669"/>
    <property type="project" value="UniProtKB-KW"/>
</dbReference>
<dbReference type="GO" id="GO:0009061">
    <property type="term" value="P:anaerobic respiration"/>
    <property type="evidence" value="ECO:0007669"/>
    <property type="project" value="TreeGrafter"/>
</dbReference>
<dbReference type="GO" id="GO:0009326">
    <property type="term" value="C:formate dehydrogenase complex"/>
    <property type="evidence" value="ECO:0007669"/>
    <property type="project" value="InterPro"/>
</dbReference>
<feature type="transmembrane region" description="Helical" evidence="14">
    <location>
        <begin position="316"/>
        <end position="335"/>
    </location>
</feature>
<organism evidence="17 18">
    <name type="scientific">Rhodovibrio salinarum</name>
    <dbReference type="NCBI Taxonomy" id="1087"/>
    <lineage>
        <taxon>Bacteria</taxon>
        <taxon>Pseudomonadati</taxon>
        <taxon>Pseudomonadota</taxon>
        <taxon>Alphaproteobacteria</taxon>
        <taxon>Rhodospirillales</taxon>
        <taxon>Rhodovibrionaceae</taxon>
        <taxon>Rhodovibrio</taxon>
    </lineage>
</organism>
<feature type="region of interest" description="Disordered" evidence="13">
    <location>
        <begin position="42"/>
        <end position="69"/>
    </location>
</feature>
<dbReference type="GO" id="GO:0008863">
    <property type="term" value="F:formate dehydrogenase (NAD+) activity"/>
    <property type="evidence" value="ECO:0007669"/>
    <property type="project" value="InterPro"/>
</dbReference>
<dbReference type="InterPro" id="IPR051817">
    <property type="entry name" value="FDH_cytochrome_b556_subunit"/>
</dbReference>
<dbReference type="GO" id="GO:0036397">
    <property type="term" value="F:formate dehydrogenase (quinone) activity"/>
    <property type="evidence" value="ECO:0007669"/>
    <property type="project" value="TreeGrafter"/>
</dbReference>
<evidence type="ECO:0000313" key="17">
    <source>
        <dbReference type="EMBL" id="MBK1698337.1"/>
    </source>
</evidence>
<evidence type="ECO:0000259" key="16">
    <source>
        <dbReference type="Pfam" id="PF01292"/>
    </source>
</evidence>
<comment type="similarity">
    <text evidence="3">Belongs to the formate dehydrogenase gamma subunit family.</text>
</comment>
<dbReference type="Proteomes" id="UP000778970">
    <property type="component" value="Unassembled WGS sequence"/>
</dbReference>
<dbReference type="GO" id="GO:0009055">
    <property type="term" value="F:electron transfer activity"/>
    <property type="evidence" value="ECO:0007669"/>
    <property type="project" value="InterPro"/>
</dbReference>
<evidence type="ECO:0000256" key="13">
    <source>
        <dbReference type="SAM" id="MobiDB-lite"/>
    </source>
</evidence>
<keyword evidence="7 14" id="KW-0812">Transmembrane</keyword>
<dbReference type="PANTHER" id="PTHR30074">
    <property type="entry name" value="FORMATE DEHYDROGENASE, NITRATE-INDUCIBLE, CYTOCHROME B556 FDN SUBUNIT"/>
    <property type="match status" value="1"/>
</dbReference>
<keyword evidence="18" id="KW-1185">Reference proteome</keyword>
<dbReference type="EMBL" id="NRRE01000027">
    <property type="protein sequence ID" value="MBK1698337.1"/>
    <property type="molecule type" value="Genomic_DNA"/>
</dbReference>
<name>A0A934V0K5_9PROT</name>
<keyword evidence="4" id="KW-0813">Transport</keyword>
<evidence type="ECO:0000256" key="7">
    <source>
        <dbReference type="ARBA" id="ARBA00022692"/>
    </source>
</evidence>
<keyword evidence="10 14" id="KW-1133">Transmembrane helix</keyword>
<keyword evidence="8" id="KW-0479">Metal-binding</keyword>
<feature type="signal peptide" evidence="15">
    <location>
        <begin position="1"/>
        <end position="42"/>
    </location>
</feature>
<evidence type="ECO:0000256" key="10">
    <source>
        <dbReference type="ARBA" id="ARBA00022989"/>
    </source>
</evidence>
<gene>
    <name evidence="17" type="ORF">CKO21_13905</name>
</gene>
<keyword evidence="6" id="KW-0349">Heme</keyword>
<evidence type="ECO:0000256" key="5">
    <source>
        <dbReference type="ARBA" id="ARBA00022475"/>
    </source>
</evidence>
<dbReference type="SUPFAM" id="SSF81342">
    <property type="entry name" value="Transmembrane di-heme cytochromes"/>
    <property type="match status" value="1"/>
</dbReference>
<dbReference type="Gene3D" id="1.20.950.20">
    <property type="entry name" value="Transmembrane di-heme cytochromes, Chain C"/>
    <property type="match status" value="1"/>
</dbReference>
<evidence type="ECO:0000256" key="8">
    <source>
        <dbReference type="ARBA" id="ARBA00022723"/>
    </source>
</evidence>
<dbReference type="NCBIfam" id="TIGR01583">
    <property type="entry name" value="formate-DH-gamm"/>
    <property type="match status" value="1"/>
</dbReference>
<dbReference type="InterPro" id="IPR011577">
    <property type="entry name" value="Cyt_b561_bac/Ni-Hgenase"/>
</dbReference>
<dbReference type="Pfam" id="PF01292">
    <property type="entry name" value="Ni_hydr_CYTB"/>
    <property type="match status" value="1"/>
</dbReference>
<feature type="domain" description="Cytochrome b561 bacterial/Ni-hydrogenase" evidence="16">
    <location>
        <begin position="150"/>
        <end position="348"/>
    </location>
</feature>
<evidence type="ECO:0000256" key="15">
    <source>
        <dbReference type="SAM" id="SignalP"/>
    </source>
</evidence>
<reference evidence="17" key="2">
    <citation type="journal article" date="2020" name="Microorganisms">
        <title>Osmotic Adaptation and Compatible Solute Biosynthesis of Phototrophic Bacteria as Revealed from Genome Analyses.</title>
        <authorList>
            <person name="Imhoff J.F."/>
            <person name="Rahn T."/>
            <person name="Kunzel S."/>
            <person name="Keller A."/>
            <person name="Neulinger S.C."/>
        </authorList>
    </citation>
    <scope>NUCLEOTIDE SEQUENCE</scope>
    <source>
        <strain evidence="17">DSM 9154</strain>
    </source>
</reference>
<feature type="compositionally biased region" description="Polar residues" evidence="13">
    <location>
        <begin position="42"/>
        <end position="58"/>
    </location>
</feature>
<comment type="cofactor">
    <cofactor evidence="1">
        <name>heme</name>
        <dbReference type="ChEBI" id="CHEBI:30413"/>
    </cofactor>
</comment>
<dbReference type="InterPro" id="IPR016174">
    <property type="entry name" value="Di-haem_cyt_TM"/>
</dbReference>
<proteinExistence type="inferred from homology"/>
<dbReference type="AlphaFoldDB" id="A0A934V0K5"/>
<evidence type="ECO:0000256" key="2">
    <source>
        <dbReference type="ARBA" id="ARBA00004651"/>
    </source>
</evidence>